<evidence type="ECO:0000313" key="2">
    <source>
        <dbReference type="EMBL" id="TNV86375.1"/>
    </source>
</evidence>
<feature type="transmembrane region" description="Helical" evidence="1">
    <location>
        <begin position="256"/>
        <end position="279"/>
    </location>
</feature>
<keyword evidence="1" id="KW-0472">Membrane</keyword>
<dbReference type="AlphaFoldDB" id="A0A8J8T996"/>
<evidence type="ECO:0000313" key="3">
    <source>
        <dbReference type="Proteomes" id="UP000785679"/>
    </source>
</evidence>
<dbReference type="EMBL" id="RRYP01001127">
    <property type="protein sequence ID" value="TNV86375.1"/>
    <property type="molecule type" value="Genomic_DNA"/>
</dbReference>
<gene>
    <name evidence="2" type="ORF">FGO68_gene11153</name>
</gene>
<evidence type="ECO:0008006" key="4">
    <source>
        <dbReference type="Google" id="ProtNLM"/>
    </source>
</evidence>
<keyword evidence="1" id="KW-1133">Transmembrane helix</keyword>
<feature type="transmembrane region" description="Helical" evidence="1">
    <location>
        <begin position="204"/>
        <end position="224"/>
    </location>
</feature>
<keyword evidence="3" id="KW-1185">Reference proteome</keyword>
<evidence type="ECO:0000256" key="1">
    <source>
        <dbReference type="SAM" id="Phobius"/>
    </source>
</evidence>
<feature type="transmembrane region" description="Helical" evidence="1">
    <location>
        <begin position="110"/>
        <end position="135"/>
    </location>
</feature>
<protein>
    <recommendedName>
        <fullName evidence="4">TRP C-terminal domain-containing protein</fullName>
    </recommendedName>
</protein>
<feature type="transmembrane region" description="Helical" evidence="1">
    <location>
        <begin position="230"/>
        <end position="249"/>
    </location>
</feature>
<dbReference type="Proteomes" id="UP000785679">
    <property type="component" value="Unassembled WGS sequence"/>
</dbReference>
<comment type="caution">
    <text evidence="2">The sequence shown here is derived from an EMBL/GenBank/DDBJ whole genome shotgun (WGS) entry which is preliminary data.</text>
</comment>
<feature type="transmembrane region" description="Helical" evidence="1">
    <location>
        <begin position="12"/>
        <end position="30"/>
    </location>
</feature>
<keyword evidence="1" id="KW-0812">Transmembrane</keyword>
<feature type="transmembrane region" description="Helical" evidence="1">
    <location>
        <begin position="291"/>
        <end position="313"/>
    </location>
</feature>
<accession>A0A8J8T996</accession>
<feature type="transmembrane region" description="Helical" evidence="1">
    <location>
        <begin position="147"/>
        <end position="171"/>
    </location>
</feature>
<proteinExistence type="predicted"/>
<feature type="transmembrane region" description="Helical" evidence="1">
    <location>
        <begin position="65"/>
        <end position="89"/>
    </location>
</feature>
<name>A0A8J8T996_HALGN</name>
<reference evidence="2" key="1">
    <citation type="submission" date="2019-06" db="EMBL/GenBank/DDBJ databases">
        <authorList>
            <person name="Zheng W."/>
        </authorList>
    </citation>
    <scope>NUCLEOTIDE SEQUENCE</scope>
    <source>
        <strain evidence="2">QDHG01</strain>
    </source>
</reference>
<organism evidence="2 3">
    <name type="scientific">Halteria grandinella</name>
    <dbReference type="NCBI Taxonomy" id="5974"/>
    <lineage>
        <taxon>Eukaryota</taxon>
        <taxon>Sar</taxon>
        <taxon>Alveolata</taxon>
        <taxon>Ciliophora</taxon>
        <taxon>Intramacronucleata</taxon>
        <taxon>Spirotrichea</taxon>
        <taxon>Stichotrichia</taxon>
        <taxon>Sporadotrichida</taxon>
        <taxon>Halteriidae</taxon>
        <taxon>Halteria</taxon>
    </lineage>
</organism>
<sequence>MILSFISINVPGLVQLIQSLILSFIYMDLLQTDQWYPSLFFSGDIDSDYSLSPYFDLNGFTSMKFILNLGSTFFYLVIILFLYIVLLFAGSFHGGDDRCGKVVKYMRAKMYWSVMIRFIMQQSTPMMMASAINVYVYQIEYNQWGDFLGIGFTILTEIMIPAIVISFISIIKNARANDSLLPKEFKMKFGDLTEGLKSSSTLGIYWNVFTMMRWILTVGIIICLREHSNFQIVLLLVISLAFQMLLLLVKPFQDHYQLYLALFNELMVSAYLYILLLLLDEALDYRFELGFTLLGLVFLSMLVNIANTFYQIISQICTKYKQRKSNLIEKKVIQVQCKERIDSRTVITTHADNSIIEDAIWENDYRRDPFQRVQSQVRDGGQIFGKQIICDTTDEVVGRQQLERQDSFFGSEKWKGKGIVKVKPNVVFENREIRY</sequence>